<dbReference type="InterPro" id="IPR053844">
    <property type="entry name" value="AH_C"/>
</dbReference>
<gene>
    <name evidence="3" type="ORF">BKE38_17360</name>
</gene>
<dbReference type="InterPro" id="IPR014085">
    <property type="entry name" value="Allophanate_hydrolase"/>
</dbReference>
<dbReference type="Pfam" id="PF21986">
    <property type="entry name" value="AH_C"/>
    <property type="match status" value="1"/>
</dbReference>
<feature type="domain" description="Allophanate hydrolase C-terminal" evidence="2">
    <location>
        <begin position="481"/>
        <end position="599"/>
    </location>
</feature>
<dbReference type="Gene3D" id="3.90.1300.10">
    <property type="entry name" value="Amidase signature (AS) domain"/>
    <property type="match status" value="1"/>
</dbReference>
<dbReference type="SUPFAM" id="SSF75304">
    <property type="entry name" value="Amidase signature (AS) enzymes"/>
    <property type="match status" value="1"/>
</dbReference>
<dbReference type="Gene3D" id="3.10.490.10">
    <property type="entry name" value="Gamma-glutamyl cyclotransferase-like"/>
    <property type="match status" value="1"/>
</dbReference>
<feature type="domain" description="Amidase" evidence="1">
    <location>
        <begin position="30"/>
        <end position="444"/>
    </location>
</feature>
<dbReference type="Proteomes" id="UP000188879">
    <property type="component" value="Unassembled WGS sequence"/>
</dbReference>
<dbReference type="PANTHER" id="PTHR11895:SF169">
    <property type="entry name" value="GLUTAMYL-TRNA(GLN) AMIDOTRANSFERASE"/>
    <property type="match status" value="1"/>
</dbReference>
<dbReference type="AlphaFoldDB" id="A0A1V2GZM7"/>
<evidence type="ECO:0000259" key="1">
    <source>
        <dbReference type="Pfam" id="PF01425"/>
    </source>
</evidence>
<keyword evidence="4" id="KW-1185">Reference proteome</keyword>
<evidence type="ECO:0000259" key="2">
    <source>
        <dbReference type="Pfam" id="PF21986"/>
    </source>
</evidence>
<comment type="caution">
    <text evidence="3">The sequence shown here is derived from an EMBL/GenBank/DDBJ whole genome shotgun (WGS) entry which is preliminary data.</text>
</comment>
<dbReference type="OrthoDB" id="7245165at2"/>
<name>A0A1V2GZM7_9PROT</name>
<dbReference type="InterPro" id="IPR023631">
    <property type="entry name" value="Amidase_dom"/>
</dbReference>
<dbReference type="EMBL" id="MLCO01000179">
    <property type="protein sequence ID" value="ONG50815.1"/>
    <property type="molecule type" value="Genomic_DNA"/>
</dbReference>
<dbReference type="Gene3D" id="1.20.58.1700">
    <property type="match status" value="1"/>
</dbReference>
<evidence type="ECO:0000313" key="3">
    <source>
        <dbReference type="EMBL" id="ONG50815.1"/>
    </source>
</evidence>
<dbReference type="PANTHER" id="PTHR11895">
    <property type="entry name" value="TRANSAMIDASE"/>
    <property type="match status" value="1"/>
</dbReference>
<dbReference type="GO" id="GO:0016787">
    <property type="term" value="F:hydrolase activity"/>
    <property type="evidence" value="ECO:0007669"/>
    <property type="project" value="UniProtKB-KW"/>
</dbReference>
<evidence type="ECO:0000313" key="4">
    <source>
        <dbReference type="Proteomes" id="UP000188879"/>
    </source>
</evidence>
<protein>
    <submittedName>
        <fullName evidence="3">Allophanate hydrolase</fullName>
    </submittedName>
</protein>
<organism evidence="3 4">
    <name type="scientific">Teichococcus deserti</name>
    <dbReference type="NCBI Taxonomy" id="1817963"/>
    <lineage>
        <taxon>Bacteria</taxon>
        <taxon>Pseudomonadati</taxon>
        <taxon>Pseudomonadota</taxon>
        <taxon>Alphaproteobacteria</taxon>
        <taxon>Acetobacterales</taxon>
        <taxon>Roseomonadaceae</taxon>
        <taxon>Roseomonas</taxon>
    </lineage>
</organism>
<keyword evidence="3" id="KW-0378">Hydrolase</keyword>
<proteinExistence type="predicted"/>
<dbReference type="InterPro" id="IPR036928">
    <property type="entry name" value="AS_sf"/>
</dbReference>
<dbReference type="NCBIfam" id="NF006043">
    <property type="entry name" value="PRK08186.1"/>
    <property type="match status" value="1"/>
</dbReference>
<reference evidence="3 4" key="1">
    <citation type="submission" date="2016-10" db="EMBL/GenBank/DDBJ databases">
        <title>Draft Genome sequence of Roseomonas sp. strain M3.</title>
        <authorList>
            <person name="Subhash Y."/>
            <person name="Lee S."/>
        </authorList>
    </citation>
    <scope>NUCLEOTIDE SEQUENCE [LARGE SCALE GENOMIC DNA]</scope>
    <source>
        <strain evidence="3 4">M3</strain>
    </source>
</reference>
<dbReference type="NCBIfam" id="TIGR02713">
    <property type="entry name" value="allophanate_hyd"/>
    <property type="match status" value="1"/>
</dbReference>
<accession>A0A1V2GZM7</accession>
<sequence length="606" mass="62013">MAAAAPLDRLSLDFCRLAEAYAAGLAPEALLAEVLRRLEAAADPAIWISRRPPAEILAEAARLPARRAAGECLPLYGLPFAVKDNLDVAGLPTTAACPDFSHYPAETAAAVARLTAAGAVLLGKTNLDQFATGLVGTRSPYGVPRNPFDPAMIPGGSSSGSAVAVARGLASFSLGTDTAGSGRIPAAFNNIVGLKPSRGLVSNHGMVPACRSLDCVSVFALTVEDAAAVAAVIAGFDPRDAWSRAAPAGFSARVPAPAAFRFAIPRAADRDFLGDAEGEALFQASVARLQALGGIAEDIDFAPFQEVARLLYGPFVAERTHALREWLAERPDSLHPVTHAIIAKGLAYSGLEILDARQRLQALAQAIAPLWSRIDCLVVPTAARGFSVDEIAAEPIACNTALGRYTNFTNLLDLAGLAVPGGFDSRGFPAGVTLLAPAFHDGLLAGLGAALQRAADLPLGATGAALPPAAAAPPPATQPMVEIAVFGAHLEGQPLNPALRALGGVLRSTCHTEPCYRLLALPGALPRPGLLPARDGVAIEGEVWALPSAALAAFLATIAAPLGLGQVRLQGGPALGFICEGGVEGAVDISAHGGWRAYRAATAAAA</sequence>
<dbReference type="Pfam" id="PF01425">
    <property type="entry name" value="Amidase"/>
    <property type="match status" value="1"/>
</dbReference>
<dbReference type="InterPro" id="IPR000120">
    <property type="entry name" value="Amidase"/>
</dbReference>